<reference evidence="2 3" key="1">
    <citation type="submission" date="2019-04" db="EMBL/GenBank/DDBJ databases">
        <title>Cohnella sp. nov., isolated from soil.</title>
        <authorList>
            <person name="Kim W."/>
        </authorList>
    </citation>
    <scope>NUCLEOTIDE SEQUENCE [LARGE SCALE GENOMIC DNA]</scope>
    <source>
        <strain evidence="2 3">CAU 1483</strain>
    </source>
</reference>
<organism evidence="2 3">
    <name type="scientific">Cohnella pontilimi</name>
    <dbReference type="NCBI Taxonomy" id="2564100"/>
    <lineage>
        <taxon>Bacteria</taxon>
        <taxon>Bacillati</taxon>
        <taxon>Bacillota</taxon>
        <taxon>Bacilli</taxon>
        <taxon>Bacillales</taxon>
        <taxon>Paenibacillaceae</taxon>
        <taxon>Cohnella</taxon>
    </lineage>
</organism>
<evidence type="ECO:0000256" key="1">
    <source>
        <dbReference type="SAM" id="SignalP"/>
    </source>
</evidence>
<evidence type="ECO:0000313" key="2">
    <source>
        <dbReference type="EMBL" id="TJY43281.1"/>
    </source>
</evidence>
<dbReference type="RefSeq" id="WP_136776645.1">
    <property type="nucleotide sequence ID" value="NZ_SUPK01000002.1"/>
</dbReference>
<accession>A0A4U0FEN3</accession>
<protein>
    <recommendedName>
        <fullName evidence="4">Lipoprotein</fullName>
    </recommendedName>
</protein>
<feature type="signal peptide" evidence="1">
    <location>
        <begin position="1"/>
        <end position="23"/>
    </location>
</feature>
<evidence type="ECO:0000313" key="3">
    <source>
        <dbReference type="Proteomes" id="UP000309673"/>
    </source>
</evidence>
<dbReference type="AlphaFoldDB" id="A0A4U0FEN3"/>
<dbReference type="EMBL" id="SUPK01000002">
    <property type="protein sequence ID" value="TJY43281.1"/>
    <property type="molecule type" value="Genomic_DNA"/>
</dbReference>
<dbReference type="Proteomes" id="UP000309673">
    <property type="component" value="Unassembled WGS sequence"/>
</dbReference>
<proteinExistence type="predicted"/>
<dbReference type="OrthoDB" id="2679407at2"/>
<gene>
    <name evidence="2" type="ORF">E5161_05130</name>
</gene>
<sequence>MRTRMAVFALLCLALTSTGCMQRAEGMPADKAFALSASALSGSDSYGVAGEIAVYDPNGAIAGKSRYEGEVTGHGKINVKWSDSSPLVRTQAAGTQKGQPAFPPLQLLNEVKHGKATVKYADRSNEDRVVKLLVTLDENTATKRIAEGLRAEIRGLRTDVTGKSLSAKQRKQAEDVLSKADRTLDEALSTLRVRTVCLWTADRSTWFPRQMREETVLSYRWNGKPYREKRVSETNFLRGGSNGTMGGRR</sequence>
<keyword evidence="1" id="KW-0732">Signal</keyword>
<dbReference type="PROSITE" id="PS51257">
    <property type="entry name" value="PROKAR_LIPOPROTEIN"/>
    <property type="match status" value="1"/>
</dbReference>
<evidence type="ECO:0008006" key="4">
    <source>
        <dbReference type="Google" id="ProtNLM"/>
    </source>
</evidence>
<keyword evidence="3" id="KW-1185">Reference proteome</keyword>
<comment type="caution">
    <text evidence="2">The sequence shown here is derived from an EMBL/GenBank/DDBJ whole genome shotgun (WGS) entry which is preliminary data.</text>
</comment>
<name>A0A4U0FEN3_9BACL</name>
<feature type="chain" id="PRO_5020449736" description="Lipoprotein" evidence="1">
    <location>
        <begin position="24"/>
        <end position="249"/>
    </location>
</feature>